<protein>
    <submittedName>
        <fullName evidence="2">Uncharacterized protein</fullName>
    </submittedName>
</protein>
<organism evidence="2 3">
    <name type="scientific">Clostridium neonatale</name>
    <dbReference type="NCBI Taxonomy" id="137838"/>
    <lineage>
        <taxon>Bacteria</taxon>
        <taxon>Bacillati</taxon>
        <taxon>Bacillota</taxon>
        <taxon>Clostridia</taxon>
        <taxon>Eubacteriales</taxon>
        <taxon>Clostridiaceae</taxon>
        <taxon>Clostridium</taxon>
    </lineage>
</organism>
<accession>A0AAD1YHV1</accession>
<keyword evidence="1" id="KW-0812">Transmembrane</keyword>
<dbReference type="EMBL" id="CAMTCP010000267">
    <property type="protein sequence ID" value="CAI3668324.1"/>
    <property type="molecule type" value="Genomic_DNA"/>
</dbReference>
<gene>
    <name evidence="2" type="ORF">CNEO2_670006</name>
</gene>
<dbReference type="AlphaFoldDB" id="A0AAD1YHV1"/>
<keyword evidence="1" id="KW-0472">Membrane</keyword>
<evidence type="ECO:0000313" key="2">
    <source>
        <dbReference type="EMBL" id="CAI3668324.1"/>
    </source>
</evidence>
<comment type="caution">
    <text evidence="2">The sequence shown here is derived from an EMBL/GenBank/DDBJ whole genome shotgun (WGS) entry which is preliminary data.</text>
</comment>
<sequence length="44" mass="5004">MELSNVNSILICILPIIIASFWGIVLYTLILVIKALRIYIKKNS</sequence>
<evidence type="ECO:0000256" key="1">
    <source>
        <dbReference type="SAM" id="Phobius"/>
    </source>
</evidence>
<feature type="transmembrane region" description="Helical" evidence="1">
    <location>
        <begin position="6"/>
        <end position="33"/>
    </location>
</feature>
<reference evidence="2" key="1">
    <citation type="submission" date="2022-10" db="EMBL/GenBank/DDBJ databases">
        <authorList>
            <person name="Aires J."/>
            <person name="Mesa V."/>
        </authorList>
    </citation>
    <scope>NUCLEOTIDE SEQUENCE</scope>
    <source>
        <strain evidence="2">Clostridium neonatale JD116</strain>
    </source>
</reference>
<proteinExistence type="predicted"/>
<keyword evidence="1" id="KW-1133">Transmembrane helix</keyword>
<evidence type="ECO:0000313" key="3">
    <source>
        <dbReference type="Proteomes" id="UP001189143"/>
    </source>
</evidence>
<name>A0AAD1YHV1_9CLOT</name>
<dbReference type="Proteomes" id="UP001189143">
    <property type="component" value="Unassembled WGS sequence"/>
</dbReference>